<reference evidence="2" key="1">
    <citation type="journal article" date="2019" name="Int. J. Syst. Evol. Microbiol.">
        <title>The Global Catalogue of Microorganisms (GCM) 10K type strain sequencing project: providing services to taxonomists for standard genome sequencing and annotation.</title>
        <authorList>
            <consortium name="The Broad Institute Genomics Platform"/>
            <consortium name="The Broad Institute Genome Sequencing Center for Infectious Disease"/>
            <person name="Wu L."/>
            <person name="Ma J."/>
        </authorList>
    </citation>
    <scope>NUCLEOTIDE SEQUENCE [LARGE SCALE GENOMIC DNA]</scope>
    <source>
        <strain evidence="2">CCM 8895</strain>
    </source>
</reference>
<evidence type="ECO:0000313" key="1">
    <source>
        <dbReference type="EMBL" id="MFC6324036.1"/>
    </source>
</evidence>
<gene>
    <name evidence="1" type="ORF">ACFP1F_09820</name>
</gene>
<dbReference type="EMBL" id="JBHSSN010000015">
    <property type="protein sequence ID" value="MFC6324036.1"/>
    <property type="molecule type" value="Genomic_DNA"/>
</dbReference>
<organism evidence="1 2">
    <name type="scientific">Companilactobacillus baiquanensis</name>
    <dbReference type="NCBI Taxonomy" id="2486005"/>
    <lineage>
        <taxon>Bacteria</taxon>
        <taxon>Bacillati</taxon>
        <taxon>Bacillota</taxon>
        <taxon>Bacilli</taxon>
        <taxon>Lactobacillales</taxon>
        <taxon>Lactobacillaceae</taxon>
        <taxon>Companilactobacillus</taxon>
    </lineage>
</organism>
<proteinExistence type="predicted"/>
<dbReference type="Pfam" id="PF05135">
    <property type="entry name" value="Phage_connect_1"/>
    <property type="match status" value="1"/>
</dbReference>
<evidence type="ECO:0000313" key="2">
    <source>
        <dbReference type="Proteomes" id="UP001596186"/>
    </source>
</evidence>
<dbReference type="RefSeq" id="WP_125593048.1">
    <property type="nucleotide sequence ID" value="NZ_JBHSSN010000015.1"/>
</dbReference>
<dbReference type="Proteomes" id="UP001596186">
    <property type="component" value="Unassembled WGS sequence"/>
</dbReference>
<dbReference type="InterPro" id="IPR021146">
    <property type="entry name" value="Phage_gp6-like_head-tail"/>
</dbReference>
<comment type="caution">
    <text evidence="1">The sequence shown here is derived from an EMBL/GenBank/DDBJ whole genome shotgun (WGS) entry which is preliminary data.</text>
</comment>
<accession>A0ABW1UZ46</accession>
<sequence length="120" mass="13423">MATNDAEITQQVLDNIKIISNLKDDDPRIKSINVYIQNAIDEIELYLNIDSLDKKLSVIVQKMAQNAVIQESFEGTKSVSEEGLSLTFNDTDLDPYLDILNSYLDGLRSNSHRGAALSFD</sequence>
<keyword evidence="2" id="KW-1185">Reference proteome</keyword>
<protein>
    <submittedName>
        <fullName evidence="1">Phage head-tail connector protein</fullName>
    </submittedName>
</protein>
<name>A0ABW1UZ46_9LACO</name>